<evidence type="ECO:0000313" key="3">
    <source>
        <dbReference type="Proteomes" id="UP000439994"/>
    </source>
</evidence>
<organism evidence="2 3">
    <name type="scientific">Psychrosphaera haliotis</name>
    <dbReference type="NCBI Taxonomy" id="555083"/>
    <lineage>
        <taxon>Bacteria</taxon>
        <taxon>Pseudomonadati</taxon>
        <taxon>Pseudomonadota</taxon>
        <taxon>Gammaproteobacteria</taxon>
        <taxon>Alteromonadales</taxon>
        <taxon>Pseudoalteromonadaceae</taxon>
        <taxon>Psychrosphaera</taxon>
    </lineage>
</organism>
<dbReference type="InterPro" id="IPR021367">
    <property type="entry name" value="DUF2982"/>
</dbReference>
<protein>
    <submittedName>
        <fullName evidence="2">DUF2982 domain-containing protein</fullName>
    </submittedName>
</protein>
<feature type="transmembrane region" description="Helical" evidence="1">
    <location>
        <begin position="20"/>
        <end position="38"/>
    </location>
</feature>
<keyword evidence="1" id="KW-0812">Transmembrane</keyword>
<dbReference type="OrthoDB" id="7061905at2"/>
<proteinExistence type="predicted"/>
<name>A0A6N8F7D2_9GAMM</name>
<accession>A0A6N8F7D2</accession>
<feature type="transmembrane region" description="Helical" evidence="1">
    <location>
        <begin position="44"/>
        <end position="64"/>
    </location>
</feature>
<comment type="caution">
    <text evidence="2">The sequence shown here is derived from an EMBL/GenBank/DDBJ whole genome shotgun (WGS) entry which is preliminary data.</text>
</comment>
<evidence type="ECO:0000256" key="1">
    <source>
        <dbReference type="SAM" id="Phobius"/>
    </source>
</evidence>
<reference evidence="2 3" key="1">
    <citation type="submission" date="2019-11" db="EMBL/GenBank/DDBJ databases">
        <title>P. haliotis isolates from Z. marina roots.</title>
        <authorList>
            <person name="Cohen M."/>
            <person name="Jospin G."/>
            <person name="Eisen J.A."/>
            <person name="Coil D.A."/>
        </authorList>
    </citation>
    <scope>NUCLEOTIDE SEQUENCE [LARGE SCALE GENOMIC DNA]</scope>
    <source>
        <strain evidence="2 3">UCD-MCMsp1aY</strain>
    </source>
</reference>
<dbReference type="EMBL" id="WOCD01000003">
    <property type="protein sequence ID" value="MUH72293.1"/>
    <property type="molecule type" value="Genomic_DNA"/>
</dbReference>
<dbReference type="RefSeq" id="WP_155695485.1">
    <property type="nucleotide sequence ID" value="NZ_WOCD01000003.1"/>
</dbReference>
<keyword evidence="1" id="KW-1133">Transmembrane helix</keyword>
<dbReference type="AlphaFoldDB" id="A0A6N8F7D2"/>
<evidence type="ECO:0000313" key="2">
    <source>
        <dbReference type="EMBL" id="MUH72293.1"/>
    </source>
</evidence>
<gene>
    <name evidence="2" type="ORF">GNP35_07270</name>
</gene>
<sequence>MANPKVVRLNSKLAGKRVPLRLLACILVIVWLVIEVSFDITSPIVLIGAYSMCLILFLAGHILAGEPEHSLELNESGLRFNHKRGSFFVEWSNIQRVDIPSVFHFPESKNLNYIGIKLKEPLAHYESIPLRLASRILMEQRELQVMLAKEACSTGSCDLSKLTDQIDWQDKSGMRLAGLIAMYASRSEVSNQFLGFHIFISGESFVNDLDDVLKEIIVMKNRANIHINTRQP</sequence>
<dbReference type="Proteomes" id="UP000439994">
    <property type="component" value="Unassembled WGS sequence"/>
</dbReference>
<keyword evidence="1" id="KW-0472">Membrane</keyword>
<dbReference type="Pfam" id="PF11201">
    <property type="entry name" value="DUF2982"/>
    <property type="match status" value="1"/>
</dbReference>
<keyword evidence="3" id="KW-1185">Reference proteome</keyword>